<protein>
    <submittedName>
        <fullName evidence="3">DUF2752 domain-containing protein</fullName>
    </submittedName>
</protein>
<reference evidence="3 4" key="1">
    <citation type="submission" date="2019-09" db="EMBL/GenBank/DDBJ databases">
        <title>Actinomadura physcomitrii sp. nov., a novel actinomycete isolated from moss [Physcomitrium sphaericum (Ludw) Fuernr].</title>
        <authorList>
            <person name="Zhuang X."/>
            <person name="Liu C."/>
        </authorList>
    </citation>
    <scope>NUCLEOTIDE SEQUENCE [LARGE SCALE GENOMIC DNA]</scope>
    <source>
        <strain evidence="3 4">HMC1</strain>
    </source>
</reference>
<dbReference type="Proteomes" id="UP000468735">
    <property type="component" value="Unassembled WGS sequence"/>
</dbReference>
<keyword evidence="2" id="KW-0812">Transmembrane</keyword>
<sequence length="153" mass="15844">MPDGPGSGSGPEPGAGPRGGRSRLAALAGPLGTLAAVAAGVTLVSLRDPHEPGHYPTCPFLALTGLYCPGCGAMRMVNSLTHGDVGAAFGLNPLLFLLLPVLGYLWVSWAVRTARGEPMGSVLFRPRVVGVFLAVMMAYWVVRNLPFAHALAP</sequence>
<accession>A0A6H9YJF1</accession>
<organism evidence="3 4">
    <name type="scientific">Actinomadura rudentiformis</name>
    <dbReference type="NCBI Taxonomy" id="359158"/>
    <lineage>
        <taxon>Bacteria</taxon>
        <taxon>Bacillati</taxon>
        <taxon>Actinomycetota</taxon>
        <taxon>Actinomycetes</taxon>
        <taxon>Streptosporangiales</taxon>
        <taxon>Thermomonosporaceae</taxon>
        <taxon>Actinomadura</taxon>
    </lineage>
</organism>
<dbReference type="OrthoDB" id="5966662at2"/>
<evidence type="ECO:0000256" key="1">
    <source>
        <dbReference type="SAM" id="MobiDB-lite"/>
    </source>
</evidence>
<keyword evidence="2" id="KW-1133">Transmembrane helix</keyword>
<dbReference type="EMBL" id="WBMT01000021">
    <property type="protein sequence ID" value="KAB2342803.1"/>
    <property type="molecule type" value="Genomic_DNA"/>
</dbReference>
<dbReference type="InterPro" id="IPR021215">
    <property type="entry name" value="DUF2752"/>
</dbReference>
<feature type="transmembrane region" description="Helical" evidence="2">
    <location>
        <begin position="58"/>
        <end position="77"/>
    </location>
</feature>
<proteinExistence type="predicted"/>
<gene>
    <name evidence="3" type="ORF">F8566_37600</name>
</gene>
<feature type="region of interest" description="Disordered" evidence="1">
    <location>
        <begin position="1"/>
        <end position="22"/>
    </location>
</feature>
<dbReference type="AlphaFoldDB" id="A0A6H9YJF1"/>
<dbReference type="Pfam" id="PF10825">
    <property type="entry name" value="DUF2752"/>
    <property type="match status" value="1"/>
</dbReference>
<feature type="transmembrane region" description="Helical" evidence="2">
    <location>
        <begin position="89"/>
        <end position="111"/>
    </location>
</feature>
<comment type="caution">
    <text evidence="3">The sequence shown here is derived from an EMBL/GenBank/DDBJ whole genome shotgun (WGS) entry which is preliminary data.</text>
</comment>
<name>A0A6H9YJF1_9ACTN</name>
<keyword evidence="2" id="KW-0472">Membrane</keyword>
<feature type="compositionally biased region" description="Gly residues" evidence="1">
    <location>
        <begin position="1"/>
        <end position="19"/>
    </location>
</feature>
<evidence type="ECO:0000256" key="2">
    <source>
        <dbReference type="SAM" id="Phobius"/>
    </source>
</evidence>
<feature type="transmembrane region" description="Helical" evidence="2">
    <location>
        <begin position="123"/>
        <end position="142"/>
    </location>
</feature>
<evidence type="ECO:0000313" key="4">
    <source>
        <dbReference type="Proteomes" id="UP000468735"/>
    </source>
</evidence>
<evidence type="ECO:0000313" key="3">
    <source>
        <dbReference type="EMBL" id="KAB2342803.1"/>
    </source>
</evidence>
<feature type="transmembrane region" description="Helical" evidence="2">
    <location>
        <begin position="24"/>
        <end position="46"/>
    </location>
</feature>
<keyword evidence="4" id="KW-1185">Reference proteome</keyword>